<gene>
    <name evidence="1" type="ORF">S06H3_27176</name>
</gene>
<comment type="caution">
    <text evidence="1">The sequence shown here is derived from an EMBL/GenBank/DDBJ whole genome shotgun (WGS) entry which is preliminary data.</text>
</comment>
<organism evidence="1">
    <name type="scientific">marine sediment metagenome</name>
    <dbReference type="NCBI Taxonomy" id="412755"/>
    <lineage>
        <taxon>unclassified sequences</taxon>
        <taxon>metagenomes</taxon>
        <taxon>ecological metagenomes</taxon>
    </lineage>
</organism>
<name>X1P046_9ZZZZ</name>
<accession>X1P046</accession>
<feature type="non-terminal residue" evidence="1">
    <location>
        <position position="1"/>
    </location>
</feature>
<protein>
    <submittedName>
        <fullName evidence="1">Uncharacterized protein</fullName>
    </submittedName>
</protein>
<proteinExistence type="predicted"/>
<reference evidence="1" key="1">
    <citation type="journal article" date="2014" name="Front. Microbiol.">
        <title>High frequency of phylogenetically diverse reductive dehalogenase-homologous genes in deep subseafloor sedimentary metagenomes.</title>
        <authorList>
            <person name="Kawai M."/>
            <person name="Futagami T."/>
            <person name="Toyoda A."/>
            <person name="Takaki Y."/>
            <person name="Nishi S."/>
            <person name="Hori S."/>
            <person name="Arai W."/>
            <person name="Tsubouchi T."/>
            <person name="Morono Y."/>
            <person name="Uchiyama I."/>
            <person name="Ito T."/>
            <person name="Fujiyama A."/>
            <person name="Inagaki F."/>
            <person name="Takami H."/>
        </authorList>
    </citation>
    <scope>NUCLEOTIDE SEQUENCE</scope>
    <source>
        <strain evidence="1">Expedition CK06-06</strain>
    </source>
</reference>
<evidence type="ECO:0000313" key="1">
    <source>
        <dbReference type="EMBL" id="GAI32405.1"/>
    </source>
</evidence>
<dbReference type="EMBL" id="BARV01015749">
    <property type="protein sequence ID" value="GAI32405.1"/>
    <property type="molecule type" value="Genomic_DNA"/>
</dbReference>
<dbReference type="AlphaFoldDB" id="X1P046"/>
<sequence>PPQEIKNLYKWWEEMKVTMDEKERIRLGKKILRSQAENLWTIGTVGNQPHVVLVKNRLRNVPPTGLFAYDYFFETINHPEQFFLKR</sequence>